<dbReference type="AlphaFoldDB" id="A0AAV6UD17"/>
<gene>
    <name evidence="1" type="ORF">JTE90_029345</name>
</gene>
<sequence>MADRVLIVILKRGSSLIIRDKQSRLQAPVTLFPRFPLRQSQSSLLIFLCNLVEHWPKFNAVALDIEPSPTKIELYIHSFSFPPGERTRGYSVHVCLPLLQRTDGRL</sequence>
<comment type="caution">
    <text evidence="1">The sequence shown here is derived from an EMBL/GenBank/DDBJ whole genome shotgun (WGS) entry which is preliminary data.</text>
</comment>
<accession>A0AAV6UD17</accession>
<dbReference type="EMBL" id="JAFNEN010000471">
    <property type="protein sequence ID" value="KAG8182272.1"/>
    <property type="molecule type" value="Genomic_DNA"/>
</dbReference>
<name>A0AAV6UD17_9ARAC</name>
<organism evidence="1 2">
    <name type="scientific">Oedothorax gibbosus</name>
    <dbReference type="NCBI Taxonomy" id="931172"/>
    <lineage>
        <taxon>Eukaryota</taxon>
        <taxon>Metazoa</taxon>
        <taxon>Ecdysozoa</taxon>
        <taxon>Arthropoda</taxon>
        <taxon>Chelicerata</taxon>
        <taxon>Arachnida</taxon>
        <taxon>Araneae</taxon>
        <taxon>Araneomorphae</taxon>
        <taxon>Entelegynae</taxon>
        <taxon>Araneoidea</taxon>
        <taxon>Linyphiidae</taxon>
        <taxon>Erigoninae</taxon>
        <taxon>Oedothorax</taxon>
    </lineage>
</organism>
<proteinExistence type="predicted"/>
<protein>
    <submittedName>
        <fullName evidence="1">Uncharacterized protein</fullName>
    </submittedName>
</protein>
<reference evidence="1 2" key="1">
    <citation type="journal article" date="2022" name="Nat. Ecol. Evol.">
        <title>A masculinizing supergene underlies an exaggerated male reproductive morph in a spider.</title>
        <authorList>
            <person name="Hendrickx F."/>
            <person name="De Corte Z."/>
            <person name="Sonet G."/>
            <person name="Van Belleghem S.M."/>
            <person name="Kostlbacher S."/>
            <person name="Vangestel C."/>
        </authorList>
    </citation>
    <scope>NUCLEOTIDE SEQUENCE [LARGE SCALE GENOMIC DNA]</scope>
    <source>
        <strain evidence="1">W744_W776</strain>
    </source>
</reference>
<evidence type="ECO:0000313" key="2">
    <source>
        <dbReference type="Proteomes" id="UP000827092"/>
    </source>
</evidence>
<keyword evidence="2" id="KW-1185">Reference proteome</keyword>
<dbReference type="Proteomes" id="UP000827092">
    <property type="component" value="Unassembled WGS sequence"/>
</dbReference>
<evidence type="ECO:0000313" key="1">
    <source>
        <dbReference type="EMBL" id="KAG8182272.1"/>
    </source>
</evidence>